<keyword evidence="3" id="KW-1185">Reference proteome</keyword>
<dbReference type="RefSeq" id="WP_379873470.1">
    <property type="nucleotide sequence ID" value="NZ_JBHTBH010000014.1"/>
</dbReference>
<reference evidence="3" key="1">
    <citation type="journal article" date="2019" name="Int. J. Syst. Evol. Microbiol.">
        <title>The Global Catalogue of Microorganisms (GCM) 10K type strain sequencing project: providing services to taxonomists for standard genome sequencing and annotation.</title>
        <authorList>
            <consortium name="The Broad Institute Genomics Platform"/>
            <consortium name="The Broad Institute Genome Sequencing Center for Infectious Disease"/>
            <person name="Wu L."/>
            <person name="Ma J."/>
        </authorList>
    </citation>
    <scope>NUCLEOTIDE SEQUENCE [LARGE SCALE GENOMIC DNA]</scope>
    <source>
        <strain evidence="3">CGMCC 4.7382</strain>
    </source>
</reference>
<accession>A0ABW2KNI2</accession>
<dbReference type="EMBL" id="JBHTBH010000014">
    <property type="protein sequence ID" value="MFC7330831.1"/>
    <property type="molecule type" value="Genomic_DNA"/>
</dbReference>
<dbReference type="SUPFAM" id="SSF53448">
    <property type="entry name" value="Nucleotide-diphospho-sugar transferases"/>
    <property type="match status" value="1"/>
</dbReference>
<dbReference type="Gene3D" id="3.90.550.10">
    <property type="entry name" value="Spore Coat Polysaccharide Biosynthesis Protein SpsA, Chain A"/>
    <property type="match status" value="1"/>
</dbReference>
<proteinExistence type="predicted"/>
<feature type="region of interest" description="Disordered" evidence="1">
    <location>
        <begin position="152"/>
        <end position="184"/>
    </location>
</feature>
<evidence type="ECO:0000313" key="3">
    <source>
        <dbReference type="Proteomes" id="UP001596540"/>
    </source>
</evidence>
<evidence type="ECO:0008006" key="4">
    <source>
        <dbReference type="Google" id="ProtNLM"/>
    </source>
</evidence>
<protein>
    <recommendedName>
        <fullName evidence="4">Glycosyltransferase</fullName>
    </recommendedName>
</protein>
<evidence type="ECO:0000256" key="1">
    <source>
        <dbReference type="SAM" id="MobiDB-lite"/>
    </source>
</evidence>
<evidence type="ECO:0000313" key="2">
    <source>
        <dbReference type="EMBL" id="MFC7330831.1"/>
    </source>
</evidence>
<dbReference type="Proteomes" id="UP001596540">
    <property type="component" value="Unassembled WGS sequence"/>
</dbReference>
<organism evidence="2 3">
    <name type="scientific">Marinactinospora rubrisoli</name>
    <dbReference type="NCBI Taxonomy" id="2715399"/>
    <lineage>
        <taxon>Bacteria</taxon>
        <taxon>Bacillati</taxon>
        <taxon>Actinomycetota</taxon>
        <taxon>Actinomycetes</taxon>
        <taxon>Streptosporangiales</taxon>
        <taxon>Nocardiopsidaceae</taxon>
        <taxon>Marinactinospora</taxon>
    </lineage>
</organism>
<sequence length="184" mass="20312">MPRATGDLLVVADADCWSPGIPAAIDAVRDGAAWAMPHGPVHRLTEQATSQVLAGAEPHPRMPLTQPPYPGWPGGGIVALPRRLYEEVPLDHRFVGWSGEDESWAHALTALGGPPWRGRSPLWHLWHPPQPRMSRRWGSVAARELAERYRQAARSPAAMRELLDEQGKQSKLDNIQLASPRTAR</sequence>
<feature type="compositionally biased region" description="Polar residues" evidence="1">
    <location>
        <begin position="172"/>
        <end position="184"/>
    </location>
</feature>
<comment type="caution">
    <text evidence="2">The sequence shown here is derived from an EMBL/GenBank/DDBJ whole genome shotgun (WGS) entry which is preliminary data.</text>
</comment>
<feature type="compositionally biased region" description="Basic and acidic residues" evidence="1">
    <location>
        <begin position="161"/>
        <end position="171"/>
    </location>
</feature>
<name>A0ABW2KNI2_9ACTN</name>
<gene>
    <name evidence="2" type="ORF">ACFQRF_24150</name>
</gene>
<dbReference type="InterPro" id="IPR029044">
    <property type="entry name" value="Nucleotide-diphossugar_trans"/>
</dbReference>